<protein>
    <submittedName>
        <fullName evidence="1">Uncharacterized protein</fullName>
    </submittedName>
</protein>
<evidence type="ECO:0000313" key="2">
    <source>
        <dbReference type="Proteomes" id="UP000265520"/>
    </source>
</evidence>
<dbReference type="EMBL" id="LXQA010437981">
    <property type="protein sequence ID" value="MCI51828.1"/>
    <property type="molecule type" value="Genomic_DNA"/>
</dbReference>
<reference evidence="1 2" key="1">
    <citation type="journal article" date="2018" name="Front. Plant Sci.">
        <title>Red Clover (Trifolium pratense) and Zigzag Clover (T. medium) - A Picture of Genomic Similarities and Differences.</title>
        <authorList>
            <person name="Dluhosova J."/>
            <person name="Istvanek J."/>
            <person name="Nedelnik J."/>
            <person name="Repkova J."/>
        </authorList>
    </citation>
    <scope>NUCLEOTIDE SEQUENCE [LARGE SCALE GENOMIC DNA]</scope>
    <source>
        <strain evidence="2">cv. 10/8</strain>
        <tissue evidence="1">Leaf</tissue>
    </source>
</reference>
<accession>A0A392SSH6</accession>
<dbReference type="AlphaFoldDB" id="A0A392SSH6"/>
<dbReference type="Proteomes" id="UP000265520">
    <property type="component" value="Unassembled WGS sequence"/>
</dbReference>
<organism evidence="1 2">
    <name type="scientific">Trifolium medium</name>
    <dbReference type="NCBI Taxonomy" id="97028"/>
    <lineage>
        <taxon>Eukaryota</taxon>
        <taxon>Viridiplantae</taxon>
        <taxon>Streptophyta</taxon>
        <taxon>Embryophyta</taxon>
        <taxon>Tracheophyta</taxon>
        <taxon>Spermatophyta</taxon>
        <taxon>Magnoliopsida</taxon>
        <taxon>eudicotyledons</taxon>
        <taxon>Gunneridae</taxon>
        <taxon>Pentapetalae</taxon>
        <taxon>rosids</taxon>
        <taxon>fabids</taxon>
        <taxon>Fabales</taxon>
        <taxon>Fabaceae</taxon>
        <taxon>Papilionoideae</taxon>
        <taxon>50 kb inversion clade</taxon>
        <taxon>NPAAA clade</taxon>
        <taxon>Hologalegina</taxon>
        <taxon>IRL clade</taxon>
        <taxon>Trifolieae</taxon>
        <taxon>Trifolium</taxon>
    </lineage>
</organism>
<feature type="non-terminal residue" evidence="1">
    <location>
        <position position="1"/>
    </location>
</feature>
<name>A0A392SSH6_9FABA</name>
<evidence type="ECO:0000313" key="1">
    <source>
        <dbReference type="EMBL" id="MCI51828.1"/>
    </source>
</evidence>
<proteinExistence type="predicted"/>
<sequence>CPPCLVVQAVTLRVGLFGLRSCELGSNALASSLRKRGCLADEGCADGLGGDGEVEV</sequence>
<keyword evidence="2" id="KW-1185">Reference proteome</keyword>
<comment type="caution">
    <text evidence="1">The sequence shown here is derived from an EMBL/GenBank/DDBJ whole genome shotgun (WGS) entry which is preliminary data.</text>
</comment>